<comment type="similarity">
    <text evidence="1">Belongs to the short-chain dehydrogenases/reductases (SDR) family.</text>
</comment>
<proteinExistence type="inferred from homology"/>
<dbReference type="InterPro" id="IPR020904">
    <property type="entry name" value="Sc_DH/Rdtase_CS"/>
</dbReference>
<dbReference type="SUPFAM" id="SSF51735">
    <property type="entry name" value="NAD(P)-binding Rossmann-fold domains"/>
    <property type="match status" value="1"/>
</dbReference>
<dbReference type="CDD" id="cd05233">
    <property type="entry name" value="SDR_c"/>
    <property type="match status" value="1"/>
</dbReference>
<dbReference type="PANTHER" id="PTHR43669:SF3">
    <property type="entry name" value="ALCOHOL DEHYDROGENASE, PUTATIVE (AFU_ORTHOLOGUE AFUA_3G03445)-RELATED"/>
    <property type="match status" value="1"/>
</dbReference>
<reference evidence="3 4" key="1">
    <citation type="submission" date="2020-08" db="EMBL/GenBank/DDBJ databases">
        <title>Genomic Encyclopedia of Type Strains, Phase IV (KMG-IV): sequencing the most valuable type-strain genomes for metagenomic binning, comparative biology and taxonomic classification.</title>
        <authorList>
            <person name="Goeker M."/>
        </authorList>
    </citation>
    <scope>NUCLEOTIDE SEQUENCE [LARGE SCALE GENOMIC DNA]</scope>
    <source>
        <strain evidence="3 4">DSM 12706</strain>
    </source>
</reference>
<gene>
    <name evidence="3" type="ORF">HNR60_004497</name>
</gene>
<dbReference type="GO" id="GO:0016491">
    <property type="term" value="F:oxidoreductase activity"/>
    <property type="evidence" value="ECO:0007669"/>
    <property type="project" value="UniProtKB-KW"/>
</dbReference>
<keyword evidence="4" id="KW-1185">Reference proteome</keyword>
<dbReference type="EMBL" id="JACHIH010000044">
    <property type="protein sequence ID" value="MBB5049715.1"/>
    <property type="molecule type" value="Genomic_DNA"/>
</dbReference>
<dbReference type="PRINTS" id="PR00081">
    <property type="entry name" value="GDHRDH"/>
</dbReference>
<organism evidence="3 4">
    <name type="scientific">Rhodopseudomonas rhenobacensis</name>
    <dbReference type="NCBI Taxonomy" id="87461"/>
    <lineage>
        <taxon>Bacteria</taxon>
        <taxon>Pseudomonadati</taxon>
        <taxon>Pseudomonadota</taxon>
        <taxon>Alphaproteobacteria</taxon>
        <taxon>Hyphomicrobiales</taxon>
        <taxon>Nitrobacteraceae</taxon>
        <taxon>Rhodopseudomonas</taxon>
    </lineage>
</organism>
<dbReference type="Gene3D" id="3.40.50.720">
    <property type="entry name" value="NAD(P)-binding Rossmann-like Domain"/>
    <property type="match status" value="1"/>
</dbReference>
<dbReference type="AlphaFoldDB" id="A0A7W8E1B8"/>
<evidence type="ECO:0000256" key="1">
    <source>
        <dbReference type="ARBA" id="ARBA00006484"/>
    </source>
</evidence>
<dbReference type="RefSeq" id="WP_184262266.1">
    <property type="nucleotide sequence ID" value="NZ_JACHIH010000044.1"/>
</dbReference>
<dbReference type="InterPro" id="IPR036291">
    <property type="entry name" value="NAD(P)-bd_dom_sf"/>
</dbReference>
<evidence type="ECO:0000313" key="4">
    <source>
        <dbReference type="Proteomes" id="UP000542353"/>
    </source>
</evidence>
<comment type="caution">
    <text evidence="3">The sequence shown here is derived from an EMBL/GenBank/DDBJ whole genome shotgun (WGS) entry which is preliminary data.</text>
</comment>
<dbReference type="InterPro" id="IPR002347">
    <property type="entry name" value="SDR_fam"/>
</dbReference>
<keyword evidence="2" id="KW-0560">Oxidoreductase</keyword>
<protein>
    <submittedName>
        <fullName evidence="3">NAD(P)-dependent dehydrogenase (Short-subunit alcohol dehydrogenase family)</fullName>
    </submittedName>
</protein>
<dbReference type="PANTHER" id="PTHR43669">
    <property type="entry name" value="5-KETO-D-GLUCONATE 5-REDUCTASE"/>
    <property type="match status" value="1"/>
</dbReference>
<evidence type="ECO:0000256" key="2">
    <source>
        <dbReference type="ARBA" id="ARBA00023002"/>
    </source>
</evidence>
<dbReference type="Proteomes" id="UP000542353">
    <property type="component" value="Unassembled WGS sequence"/>
</dbReference>
<dbReference type="Pfam" id="PF00106">
    <property type="entry name" value="adh_short"/>
    <property type="match status" value="1"/>
</dbReference>
<sequence length="269" mass="28056">MQVAGKIVVVTGGANGIGQALCEALHRAGAAKVVVADLDLARAEQVAASIDGAAFKCDVGREADIAHLIAETERQFGPIALFCSNAGIGGGFDPLSENAGGASDEPWEKSWAIHVMAHVYAARHLIPLYKARGGGYFLNTISAAGLLSQVGSPAYSTTKHAAVGFAENLAISHRADGIKVSILCPQGVETNMLRAIPKGPQSGDGDLSPEQVAQDALQGIAEELFLILPHPQVLGYLRAKTENYDRWIGGMAKIQAKMRDAYGATAKAG</sequence>
<name>A0A7W8E1B8_9BRAD</name>
<evidence type="ECO:0000313" key="3">
    <source>
        <dbReference type="EMBL" id="MBB5049715.1"/>
    </source>
</evidence>
<accession>A0A7W8E1B8</accession>
<dbReference type="PROSITE" id="PS00061">
    <property type="entry name" value="ADH_SHORT"/>
    <property type="match status" value="1"/>
</dbReference>